<feature type="compositionally biased region" description="Polar residues" evidence="1">
    <location>
        <begin position="70"/>
        <end position="81"/>
    </location>
</feature>
<feature type="region of interest" description="Disordered" evidence="1">
    <location>
        <begin position="70"/>
        <end position="94"/>
    </location>
</feature>
<feature type="compositionally biased region" description="Basic and acidic residues" evidence="1">
    <location>
        <begin position="245"/>
        <end position="254"/>
    </location>
</feature>
<evidence type="ECO:0000256" key="1">
    <source>
        <dbReference type="SAM" id="MobiDB-lite"/>
    </source>
</evidence>
<feature type="region of interest" description="Disordered" evidence="1">
    <location>
        <begin position="1"/>
        <end position="50"/>
    </location>
</feature>
<sequence length="392" mass="42322">MPNLRTRTAPRAGSQNDAAKGASTSNSNARTRRRTQNENNIQGDDKENIGRQARLTRLHIRAGIRPIGSTNNATVLGSGQATAKKAPTKSENALMPKLKTASKGKGAPPPALVLRNKMPLQDITSQFLPAPEAANRGEDAPPPSDDANETETADPEAKEATNVVVLKMPPPEPTAIPLPASPKFAVSSPLPPSSPPSDHEFVISASTFRRMTSASNIFDVTVRGPSSSAAAIPEELDDLWQEDNNDAKADKIGSDSDPFGFKSLQMKLQAQLKEAARTSDHDFEDEDDALLLPVADTSSPRPVRRLKRSLQFDDDDHDDDVPVPSAAEEENDKDNLRPHYTTPCTPKKESPKRRKMTPLVNDDEDLFGPRSSSVLPTSPSPSKPSLNAAKEE</sequence>
<organism evidence="2">
    <name type="scientific">Psilocybe cubensis</name>
    <name type="common">Psychedelic mushroom</name>
    <name type="synonym">Stropharia cubensis</name>
    <dbReference type="NCBI Taxonomy" id="181762"/>
    <lineage>
        <taxon>Eukaryota</taxon>
        <taxon>Fungi</taxon>
        <taxon>Dikarya</taxon>
        <taxon>Basidiomycota</taxon>
        <taxon>Agaricomycotina</taxon>
        <taxon>Agaricomycetes</taxon>
        <taxon>Agaricomycetidae</taxon>
        <taxon>Agaricales</taxon>
        <taxon>Agaricineae</taxon>
        <taxon>Strophariaceae</taxon>
        <taxon>Psilocybe</taxon>
    </lineage>
</organism>
<feature type="region of interest" description="Disordered" evidence="1">
    <location>
        <begin position="241"/>
        <end position="260"/>
    </location>
</feature>
<dbReference type="OrthoDB" id="3234283at2759"/>
<name>A0A8H7XPS4_PSICU</name>
<feature type="region of interest" description="Disordered" evidence="1">
    <location>
        <begin position="273"/>
        <end position="392"/>
    </location>
</feature>
<reference evidence="2" key="1">
    <citation type="submission" date="2021-02" db="EMBL/GenBank/DDBJ databases">
        <title>Psilocybe cubensis genome.</title>
        <authorList>
            <person name="Mckernan K.J."/>
            <person name="Crawford S."/>
            <person name="Trippe A."/>
            <person name="Kane L.T."/>
            <person name="Mclaughlin S."/>
        </authorList>
    </citation>
    <scope>NUCLEOTIDE SEQUENCE [LARGE SCALE GENOMIC DNA]</scope>
    <source>
        <strain evidence="2">MGC-MH-2018</strain>
    </source>
</reference>
<evidence type="ECO:0000313" key="2">
    <source>
        <dbReference type="EMBL" id="KAG5165191.1"/>
    </source>
</evidence>
<comment type="caution">
    <text evidence="2">The sequence shown here is derived from an EMBL/GenBank/DDBJ whole genome shotgun (WGS) entry which is preliminary data.</text>
</comment>
<protein>
    <submittedName>
        <fullName evidence="2">Uncharacterized protein</fullName>
    </submittedName>
</protein>
<feature type="compositionally biased region" description="Acidic residues" evidence="1">
    <location>
        <begin position="312"/>
        <end position="332"/>
    </location>
</feature>
<feature type="region of interest" description="Disordered" evidence="1">
    <location>
        <begin position="129"/>
        <end position="160"/>
    </location>
</feature>
<proteinExistence type="predicted"/>
<dbReference type="AlphaFoldDB" id="A0A8H7XPS4"/>
<gene>
    <name evidence="2" type="ORF">JR316_009887</name>
</gene>
<dbReference type="EMBL" id="JAFIQS010000010">
    <property type="protein sequence ID" value="KAG5165191.1"/>
    <property type="molecule type" value="Genomic_DNA"/>
</dbReference>
<accession>A0A8H7XPS4</accession>